<evidence type="ECO:0000256" key="4">
    <source>
        <dbReference type="ARBA" id="ARBA00023098"/>
    </source>
</evidence>
<organism evidence="11 12">
    <name type="scientific">Sandarakinorhabdus glacialis</name>
    <dbReference type="NCBI Taxonomy" id="1614636"/>
    <lineage>
        <taxon>Bacteria</taxon>
        <taxon>Pseudomonadati</taxon>
        <taxon>Pseudomonadota</taxon>
        <taxon>Alphaproteobacteria</taxon>
        <taxon>Sphingomonadales</taxon>
        <taxon>Sphingosinicellaceae</taxon>
        <taxon>Sandarakinorhabdus</taxon>
    </lineage>
</organism>
<comment type="catalytic activity">
    <reaction evidence="6">
        <text>a fatty acyl-CoA + H2O = a fatty acid + CoA + H(+)</text>
        <dbReference type="Rhea" id="RHEA:16781"/>
        <dbReference type="ChEBI" id="CHEBI:15377"/>
        <dbReference type="ChEBI" id="CHEBI:15378"/>
        <dbReference type="ChEBI" id="CHEBI:28868"/>
        <dbReference type="ChEBI" id="CHEBI:57287"/>
        <dbReference type="ChEBI" id="CHEBI:77636"/>
        <dbReference type="EC" id="3.1.2.20"/>
    </reaction>
    <physiologicalReaction direction="left-to-right" evidence="6">
        <dbReference type="Rhea" id="RHEA:16782"/>
    </physiologicalReaction>
</comment>
<evidence type="ECO:0000256" key="6">
    <source>
        <dbReference type="ARBA" id="ARBA00050943"/>
    </source>
</evidence>
<accession>A0A916ZNP0</accession>
<reference evidence="11" key="1">
    <citation type="journal article" date="2014" name="Int. J. Syst. Evol. Microbiol.">
        <title>Complete genome sequence of Corynebacterium casei LMG S-19264T (=DSM 44701T), isolated from a smear-ripened cheese.</title>
        <authorList>
            <consortium name="US DOE Joint Genome Institute (JGI-PGF)"/>
            <person name="Walter F."/>
            <person name="Albersmeier A."/>
            <person name="Kalinowski J."/>
            <person name="Ruckert C."/>
        </authorList>
    </citation>
    <scope>NUCLEOTIDE SEQUENCE</scope>
    <source>
        <strain evidence="11">CGMCC 1.15519</strain>
    </source>
</reference>
<evidence type="ECO:0000256" key="8">
    <source>
        <dbReference type="ARBA" id="ARBA00079653"/>
    </source>
</evidence>
<evidence type="ECO:0000256" key="5">
    <source>
        <dbReference type="ARBA" id="ARBA00038894"/>
    </source>
</evidence>
<evidence type="ECO:0000313" key="11">
    <source>
        <dbReference type="EMBL" id="GGE06403.1"/>
    </source>
</evidence>
<dbReference type="InterPro" id="IPR029069">
    <property type="entry name" value="HotDog_dom_sf"/>
</dbReference>
<dbReference type="GO" id="GO:0009062">
    <property type="term" value="P:fatty acid catabolic process"/>
    <property type="evidence" value="ECO:0007669"/>
    <property type="project" value="TreeGrafter"/>
</dbReference>
<feature type="domain" description="Acyl-CoA thioesterase-like N-terminal HotDog" evidence="10">
    <location>
        <begin position="43"/>
        <end position="122"/>
    </location>
</feature>
<reference evidence="11" key="2">
    <citation type="submission" date="2020-09" db="EMBL/GenBank/DDBJ databases">
        <authorList>
            <person name="Sun Q."/>
            <person name="Zhou Y."/>
        </authorList>
    </citation>
    <scope>NUCLEOTIDE SEQUENCE</scope>
    <source>
        <strain evidence="11">CGMCC 1.15519</strain>
    </source>
</reference>
<dbReference type="CDD" id="cd03445">
    <property type="entry name" value="Thioesterase_II_repeat2"/>
    <property type="match status" value="1"/>
</dbReference>
<dbReference type="CDD" id="cd03444">
    <property type="entry name" value="Thioesterase_II_repeat1"/>
    <property type="match status" value="1"/>
</dbReference>
<dbReference type="AlphaFoldDB" id="A0A916ZNP0"/>
<evidence type="ECO:0000256" key="7">
    <source>
        <dbReference type="ARBA" id="ARBA00071120"/>
    </source>
</evidence>
<dbReference type="InterPro" id="IPR003703">
    <property type="entry name" value="Acyl_CoA_thio"/>
</dbReference>
<comment type="subunit">
    <text evidence="2">Homotetramer.</text>
</comment>
<evidence type="ECO:0000256" key="3">
    <source>
        <dbReference type="ARBA" id="ARBA00022801"/>
    </source>
</evidence>
<dbReference type="PANTHER" id="PTHR11066:SF34">
    <property type="entry name" value="ACYL-COENZYME A THIOESTERASE 8"/>
    <property type="match status" value="1"/>
</dbReference>
<dbReference type="PANTHER" id="PTHR11066">
    <property type="entry name" value="ACYL-COA THIOESTERASE"/>
    <property type="match status" value="1"/>
</dbReference>
<evidence type="ECO:0000259" key="9">
    <source>
        <dbReference type="Pfam" id="PF02551"/>
    </source>
</evidence>
<dbReference type="GO" id="GO:0047617">
    <property type="term" value="F:fatty acyl-CoA hydrolase activity"/>
    <property type="evidence" value="ECO:0007669"/>
    <property type="project" value="UniProtKB-EC"/>
</dbReference>
<dbReference type="InterPro" id="IPR025652">
    <property type="entry name" value="TesB_C"/>
</dbReference>
<dbReference type="SUPFAM" id="SSF54637">
    <property type="entry name" value="Thioesterase/thiol ester dehydrase-isomerase"/>
    <property type="match status" value="2"/>
</dbReference>
<sequence>MNTTAATAPSFPDHAGSTGRLLDLLDVERIEDDLYRGQSTNAGWQRVYGGQVVAQALMAASKTVDPSRLCHSLHSYFIRPGDPAHPIVYRVERDRDGASFTTRRVVAIQKGRAIFNLAASFQVEEAGLSHSFPMPAAPPPEGLQSDAEWAIENADSAPEPFRTIWKTRERPIEFRAVSKLDPFNPVAQPPRAQHWCRAAAPVDVTPPVARALFAYASDMTLLDTALLPHAIAWNNPQLQVASLDHAIWFNATPDLNDWLLFDQDSPMAGGGRGLNRALVYSRSGQPIASVVQEGLMRHRPK</sequence>
<dbReference type="RefSeq" id="WP_188761925.1">
    <property type="nucleotide sequence ID" value="NZ_BMJM01000003.1"/>
</dbReference>
<comment type="caution">
    <text evidence="11">The sequence shown here is derived from an EMBL/GenBank/DDBJ whole genome shotgun (WGS) entry which is preliminary data.</text>
</comment>
<dbReference type="Proteomes" id="UP000635071">
    <property type="component" value="Unassembled WGS sequence"/>
</dbReference>
<keyword evidence="3" id="KW-0378">Hydrolase</keyword>
<proteinExistence type="inferred from homology"/>
<keyword evidence="4" id="KW-0443">Lipid metabolism</keyword>
<dbReference type="EMBL" id="BMJM01000003">
    <property type="protein sequence ID" value="GGE06403.1"/>
    <property type="molecule type" value="Genomic_DNA"/>
</dbReference>
<evidence type="ECO:0000313" key="12">
    <source>
        <dbReference type="Proteomes" id="UP000635071"/>
    </source>
</evidence>
<protein>
    <recommendedName>
        <fullName evidence="7">Acyl-CoA thioesterase 2</fullName>
        <ecNumber evidence="5">3.1.2.20</ecNumber>
    </recommendedName>
    <alternativeName>
        <fullName evidence="8">Thioesterase II</fullName>
    </alternativeName>
</protein>
<gene>
    <name evidence="11" type="primary">tesB</name>
    <name evidence="11" type="ORF">GCM10011529_10950</name>
</gene>
<dbReference type="InterPro" id="IPR042171">
    <property type="entry name" value="Acyl-CoA_hotdog"/>
</dbReference>
<evidence type="ECO:0000259" key="10">
    <source>
        <dbReference type="Pfam" id="PF13622"/>
    </source>
</evidence>
<dbReference type="EC" id="3.1.2.20" evidence="5"/>
<comment type="similarity">
    <text evidence="1">Belongs to the C/M/P thioester hydrolase family.</text>
</comment>
<keyword evidence="12" id="KW-1185">Reference proteome</keyword>
<evidence type="ECO:0000256" key="2">
    <source>
        <dbReference type="ARBA" id="ARBA00011881"/>
    </source>
</evidence>
<dbReference type="Gene3D" id="2.40.160.210">
    <property type="entry name" value="Acyl-CoA thioesterase, double hotdog domain"/>
    <property type="match status" value="1"/>
</dbReference>
<dbReference type="FunFam" id="2.40.160.210:FF:000001">
    <property type="entry name" value="Acyl-CoA thioesterase II"/>
    <property type="match status" value="1"/>
</dbReference>
<dbReference type="Pfam" id="PF02551">
    <property type="entry name" value="Acyl_CoA_thio"/>
    <property type="match status" value="1"/>
</dbReference>
<evidence type="ECO:0000256" key="1">
    <source>
        <dbReference type="ARBA" id="ARBA00006538"/>
    </source>
</evidence>
<name>A0A916ZNP0_9SPHN</name>
<dbReference type="InterPro" id="IPR049449">
    <property type="entry name" value="TesB_ACOT8-like_N"/>
</dbReference>
<dbReference type="Pfam" id="PF13622">
    <property type="entry name" value="4HBT_3"/>
    <property type="match status" value="1"/>
</dbReference>
<dbReference type="GO" id="GO:0006637">
    <property type="term" value="P:acyl-CoA metabolic process"/>
    <property type="evidence" value="ECO:0007669"/>
    <property type="project" value="InterPro"/>
</dbReference>
<feature type="domain" description="Acyl-CoA thioesterase 2 C-terminal" evidence="9">
    <location>
        <begin position="179"/>
        <end position="295"/>
    </location>
</feature>